<evidence type="ECO:0000259" key="2">
    <source>
        <dbReference type="PROSITE" id="PS50164"/>
    </source>
</evidence>
<dbReference type="Pfam" id="PF01541">
    <property type="entry name" value="GIY-YIG"/>
    <property type="match status" value="1"/>
</dbReference>
<accession>A0A077B0Q4</accession>
<dbReference type="Gene3D" id="3.40.1440.10">
    <property type="entry name" value="GIY-YIG endonuclease"/>
    <property type="match status" value="1"/>
</dbReference>
<dbReference type="InterPro" id="IPR000305">
    <property type="entry name" value="GIY-YIG_endonuc"/>
</dbReference>
<dbReference type="EMBL" id="CP008941">
    <property type="protein sequence ID" value="AIK96501.1"/>
    <property type="molecule type" value="Genomic_DNA"/>
</dbReference>
<dbReference type="AlphaFoldDB" id="A0A077B0Q4"/>
<dbReference type="SUPFAM" id="SSF82771">
    <property type="entry name" value="GIY-YIG endonuclease"/>
    <property type="match status" value="1"/>
</dbReference>
<sequence length="95" mass="11786">MKQYYLYILASRRQGVLYIGSTTDLIRRVFEHKSNAVDGFTKRYGVHQLVYYEIGHTLESVRYRELQMKKWMRQWKIDLIEKDNKEWRDLYYELI</sequence>
<gene>
    <name evidence="3" type="ORF">ID47_06725</name>
    <name evidence="4" type="ORF">ID47_06730</name>
</gene>
<keyword evidence="5" id="KW-1185">Reference proteome</keyword>
<dbReference type="RefSeq" id="WP_038464966.1">
    <property type="nucleotide sequence ID" value="NZ_CP008941.1"/>
</dbReference>
<dbReference type="PANTHER" id="PTHR34477">
    <property type="entry name" value="UPF0213 PROTEIN YHBQ"/>
    <property type="match status" value="1"/>
</dbReference>
<proteinExistence type="inferred from homology"/>
<organism evidence="3 5">
    <name type="scientific">Candidatus Odyssella acanthamoebae</name>
    <dbReference type="NCBI Taxonomy" id="91604"/>
    <lineage>
        <taxon>Bacteria</taxon>
        <taxon>Pseudomonadati</taxon>
        <taxon>Pseudomonadota</taxon>
        <taxon>Alphaproteobacteria</taxon>
        <taxon>Holosporales</taxon>
        <taxon>Candidatus Paracaedibacteraceae</taxon>
        <taxon>Candidatus Odyssella</taxon>
    </lineage>
</organism>
<protein>
    <recommendedName>
        <fullName evidence="2">GIY-YIG domain-containing protein</fullName>
    </recommendedName>
</protein>
<dbReference type="Proteomes" id="UP000028926">
    <property type="component" value="Chromosome"/>
</dbReference>
<dbReference type="KEGG" id="paca:ID47_06730"/>
<evidence type="ECO:0000256" key="1">
    <source>
        <dbReference type="ARBA" id="ARBA00007435"/>
    </source>
</evidence>
<dbReference type="CDD" id="cd10448">
    <property type="entry name" value="GIY-YIG_unchar_3"/>
    <property type="match status" value="1"/>
</dbReference>
<evidence type="ECO:0000313" key="5">
    <source>
        <dbReference type="Proteomes" id="UP000028926"/>
    </source>
</evidence>
<feature type="domain" description="GIY-YIG" evidence="2">
    <location>
        <begin position="2"/>
        <end position="78"/>
    </location>
</feature>
<evidence type="ECO:0000313" key="3">
    <source>
        <dbReference type="EMBL" id="AIK96500.1"/>
    </source>
</evidence>
<reference evidence="3 5" key="1">
    <citation type="submission" date="2014-07" db="EMBL/GenBank/DDBJ databases">
        <title>Comparative genomic insights into amoeba endosymbionts belonging to the families of Holosporaceae and Candidatus Midichloriaceae within Rickettsiales.</title>
        <authorList>
            <person name="Wang Z."/>
            <person name="Wu M."/>
        </authorList>
    </citation>
    <scope>NUCLEOTIDE SEQUENCE [LARGE SCALE GENOMIC DNA]</scope>
    <source>
        <strain evidence="3">PRA3</strain>
    </source>
</reference>
<dbReference type="EMBL" id="CP008941">
    <property type="protein sequence ID" value="AIK96500.1"/>
    <property type="molecule type" value="Genomic_DNA"/>
</dbReference>
<dbReference type="PANTHER" id="PTHR34477:SF5">
    <property type="entry name" value="BSL5627 PROTEIN"/>
    <property type="match status" value="1"/>
</dbReference>
<dbReference type="STRING" id="91604.ID47_06725"/>
<dbReference type="InterPro" id="IPR035901">
    <property type="entry name" value="GIY-YIG_endonuc_sf"/>
</dbReference>
<dbReference type="KEGG" id="paca:ID47_06725"/>
<dbReference type="InterPro" id="IPR050190">
    <property type="entry name" value="UPF0213_domain"/>
</dbReference>
<dbReference type="eggNOG" id="COG2827">
    <property type="taxonomic scope" value="Bacteria"/>
</dbReference>
<dbReference type="PROSITE" id="PS50164">
    <property type="entry name" value="GIY_YIG"/>
    <property type="match status" value="1"/>
</dbReference>
<name>A0A077B0Q4_9PROT</name>
<dbReference type="OrthoDB" id="287318at2"/>
<dbReference type="HOGENOM" id="CLU_135650_3_1_5"/>
<evidence type="ECO:0000313" key="4">
    <source>
        <dbReference type="EMBL" id="AIK96501.1"/>
    </source>
</evidence>
<comment type="similarity">
    <text evidence="1">Belongs to the UPF0213 family.</text>
</comment>